<proteinExistence type="predicted"/>
<keyword evidence="4" id="KW-1185">Reference proteome</keyword>
<dbReference type="PANTHER" id="PTHR39142:SF1">
    <property type="entry name" value="AEL197CP"/>
    <property type="match status" value="1"/>
</dbReference>
<feature type="compositionally biased region" description="Low complexity" evidence="1">
    <location>
        <begin position="140"/>
        <end position="158"/>
    </location>
</feature>
<dbReference type="Gene3D" id="1.10.2000.10">
    <property type="entry name" value="Frizzled cysteine-rich domain"/>
    <property type="match status" value="1"/>
</dbReference>
<organism evidence="3 4">
    <name type="scientific">Linnemannia gamsii</name>
    <dbReference type="NCBI Taxonomy" id="64522"/>
    <lineage>
        <taxon>Eukaryota</taxon>
        <taxon>Fungi</taxon>
        <taxon>Fungi incertae sedis</taxon>
        <taxon>Mucoromycota</taxon>
        <taxon>Mortierellomycotina</taxon>
        <taxon>Mortierellomycetes</taxon>
        <taxon>Mortierellales</taxon>
        <taxon>Mortierellaceae</taxon>
        <taxon>Linnemannia</taxon>
    </lineage>
</organism>
<feature type="signal peptide" evidence="2">
    <location>
        <begin position="1"/>
        <end position="31"/>
    </location>
</feature>
<reference evidence="3 4" key="1">
    <citation type="journal article" date="2020" name="Fungal Divers.">
        <title>Resolving the Mortierellaceae phylogeny through synthesis of multi-gene phylogenetics and phylogenomics.</title>
        <authorList>
            <person name="Vandepol N."/>
            <person name="Liber J."/>
            <person name="Desiro A."/>
            <person name="Na H."/>
            <person name="Kennedy M."/>
            <person name="Barry K."/>
            <person name="Grigoriev I.V."/>
            <person name="Miller A.N."/>
            <person name="O'Donnell K."/>
            <person name="Stajich J.E."/>
            <person name="Bonito G."/>
        </authorList>
    </citation>
    <scope>NUCLEOTIDE SEQUENCE [LARGE SCALE GENOMIC DNA]</scope>
    <source>
        <strain evidence="3 4">AD045</strain>
    </source>
</reference>
<keyword evidence="2" id="KW-0732">Signal</keyword>
<dbReference type="InterPro" id="IPR024338">
    <property type="entry name" value="MID1/Yam8"/>
</dbReference>
<evidence type="ECO:0000313" key="3">
    <source>
        <dbReference type="EMBL" id="KAG0283853.1"/>
    </source>
</evidence>
<accession>A0ABQ7JRM0</accession>
<dbReference type="Pfam" id="PF12929">
    <property type="entry name" value="Mid1"/>
    <property type="match status" value="1"/>
</dbReference>
<sequence>MLHNAKVRLRPCWRLLSLALCLTAVVPIAFAQTPSAITTTPTGSTTSSVVVAPSSTPAAPPIIPVAPPTPPPAPAPLPPGTRELQDGQVVADKVAQGHLQTYHFSIVQGQSLPVKRQLERIIFHPGNNNNLQSLQKRQEPQTPINPTTTTGTLAPTRTIAPTVPSPGPDGDYEVFISVSTCSTPKSGGALCPPLELYVSTSASQTLPGPGQAIKPEYSEDGLIRFKVKTKKDVFFSLQSPVLTGTWTGDWAVEVGASTQGYVQDYQTAQGLVLDDTDNASASFLTYNFTAVPTFKVFLVNSDTLPIGLTRSLCAIEVIQPVPLTKTNMIVTQTNRTSNLDGSMGTEILPAEPSFEKFGQRRQVFIQPLTPGTNYTAFFITDVLNHAGAEIMFAMTTFTTKKHDNCMLITDLQFCKEVAYSVPITPQSTLPGGANATARLDIKNFYDNFTSNLMDNFDRVLEQYDCSRSQYSLIRNCTDCSRAYRRWLCSVSIPRCTDVEDVTDKRNTGYLPAPLPNADTAENPYLIDRTSGPVVVERRTNTSRGAIPQLLQNSLMDPGEYGEVLPCIDLCFDVVQSCPNFLGFDCPVKNIAGNYAKMNKDGFQCNGLGVVPVPSAASRVLMQLKEVVVLLVLVSTIAIVTI</sequence>
<evidence type="ECO:0000256" key="2">
    <source>
        <dbReference type="SAM" id="SignalP"/>
    </source>
</evidence>
<comment type="caution">
    <text evidence="3">The sequence shown here is derived from an EMBL/GenBank/DDBJ whole genome shotgun (WGS) entry which is preliminary data.</text>
</comment>
<name>A0ABQ7JRM0_9FUNG</name>
<dbReference type="PANTHER" id="PTHR39142">
    <property type="entry name" value="MID1P"/>
    <property type="match status" value="1"/>
</dbReference>
<feature type="chain" id="PRO_5047442684" evidence="2">
    <location>
        <begin position="32"/>
        <end position="641"/>
    </location>
</feature>
<evidence type="ECO:0000313" key="4">
    <source>
        <dbReference type="Proteomes" id="UP001194696"/>
    </source>
</evidence>
<dbReference type="InterPro" id="IPR036790">
    <property type="entry name" value="Frizzled_dom_sf"/>
</dbReference>
<dbReference type="EMBL" id="JAAAIM010000849">
    <property type="protein sequence ID" value="KAG0283853.1"/>
    <property type="molecule type" value="Genomic_DNA"/>
</dbReference>
<gene>
    <name evidence="3" type="primary">MID1</name>
    <name evidence="3" type="ORF">BGZ96_011772</name>
</gene>
<evidence type="ECO:0000256" key="1">
    <source>
        <dbReference type="SAM" id="MobiDB-lite"/>
    </source>
</evidence>
<dbReference type="Proteomes" id="UP001194696">
    <property type="component" value="Unassembled WGS sequence"/>
</dbReference>
<feature type="region of interest" description="Disordered" evidence="1">
    <location>
        <begin position="129"/>
        <end position="159"/>
    </location>
</feature>
<protein>
    <submittedName>
        <fullName evidence="3">Stretch-activated cation channel mid1</fullName>
    </submittedName>
</protein>